<organism evidence="1 2">
    <name type="scientific">Mesotoga infera</name>
    <dbReference type="NCBI Taxonomy" id="1236046"/>
    <lineage>
        <taxon>Bacteria</taxon>
        <taxon>Thermotogati</taxon>
        <taxon>Thermotogota</taxon>
        <taxon>Thermotogae</taxon>
        <taxon>Kosmotogales</taxon>
        <taxon>Kosmotogaceae</taxon>
        <taxon>Mesotoga</taxon>
    </lineage>
</organism>
<dbReference type="KEGG" id="minf:MESINF_1853"/>
<keyword evidence="2" id="KW-1185">Reference proteome</keyword>
<dbReference type="EMBL" id="LS974202">
    <property type="protein sequence ID" value="SSC13297.1"/>
    <property type="molecule type" value="Genomic_DNA"/>
</dbReference>
<evidence type="ECO:0000313" key="2">
    <source>
        <dbReference type="Proteomes" id="UP000250796"/>
    </source>
</evidence>
<protein>
    <recommendedName>
        <fullName evidence="3">Capsule assembly Wzi family protein</fullName>
    </recommendedName>
</protein>
<dbReference type="Proteomes" id="UP000250796">
    <property type="component" value="Chromosome MESINF"/>
</dbReference>
<dbReference type="RefSeq" id="WP_169699461.1">
    <property type="nucleotide sequence ID" value="NZ_LS974202.1"/>
</dbReference>
<dbReference type="AlphaFoldDB" id="A0A7Z7PRZ4"/>
<evidence type="ECO:0000313" key="1">
    <source>
        <dbReference type="EMBL" id="SSC13297.1"/>
    </source>
</evidence>
<reference evidence="1 2" key="1">
    <citation type="submission" date="2017-01" db="EMBL/GenBank/DDBJ databases">
        <authorList>
            <person name="Erauso G."/>
        </authorList>
    </citation>
    <scope>NUCLEOTIDE SEQUENCE [LARGE SCALE GENOMIC DNA]</scope>
    <source>
        <strain evidence="1">MESINF1</strain>
    </source>
</reference>
<gene>
    <name evidence="1" type="ORF">MESINF_1853</name>
</gene>
<name>A0A7Z7PRZ4_9BACT</name>
<proteinExistence type="predicted"/>
<sequence>MTKNCLLLTILIMIPLICIGGTGFFVVVSPALSLDNFSPFSGSYKPDLEDLNRYFDLPPAFSGGLNIELGKSTAYVNMDLRQEFSSFLTGNHFSNLPFSPGSIVPAVDMNFPRIGYYQWLDENVHLSIGRRKLSLGPATYSFVLSDVLPYFDNLWIRLSAGGKAGEYFYNFFAISADRTIYGAPKTLLGHRFGFMNEKLKVTFGEENLVYGVYPDLQDLGPFLIYHHTYQDRSNVTATLAAEAKFGESLIYGEFTLDDFRLASEGSNSNPTAFGWLAGISYSIPGEAYAGPDMIDRKHAIRDETLAAAGGMKLFYEHYHATTYLYNRGEDIGKFTYAYRFNVLWLDSWPIVSGFFGFPYGPDSVVDLVGVKYERPELSFTGLLEYVRTGSIDITSPYYPPFDPDWYGPKEPIKRSVSLSLKGLLAIGNDASIFASARFMFKERFHFYTNIGFIKTFTIKGGL</sequence>
<accession>A0A7Z7PRZ4</accession>
<evidence type="ECO:0008006" key="3">
    <source>
        <dbReference type="Google" id="ProtNLM"/>
    </source>
</evidence>